<protein>
    <submittedName>
        <fullName evidence="1">Uncharacterized protein</fullName>
    </submittedName>
</protein>
<dbReference type="AlphaFoldDB" id="A0A6N3DI61"/>
<dbReference type="EMBL" id="CACRTV010000047">
    <property type="protein sequence ID" value="VYU28620.1"/>
    <property type="molecule type" value="Genomic_DNA"/>
</dbReference>
<evidence type="ECO:0000313" key="1">
    <source>
        <dbReference type="EMBL" id="VYU28620.1"/>
    </source>
</evidence>
<sequence length="107" mass="12449">MKSREMNQVYNAFSTIDYFSSKDDVFKVDKSGDTVEIYESIGNENYKIKRILKRGNNLSLVHYNETNVQEVSNNPIMENIEDFKVYKKESLVYVEITKGGEGYIKCI</sequence>
<reference evidence="1" key="1">
    <citation type="submission" date="2019-11" db="EMBL/GenBank/DDBJ databases">
        <authorList>
            <person name="Feng L."/>
        </authorList>
    </citation>
    <scope>NUCLEOTIDE SEQUENCE</scope>
    <source>
        <strain evidence="1">CParaputrificumLFYP93</strain>
    </source>
</reference>
<name>A0A6N3DI61_9CLOT</name>
<accession>A0A6N3DI61</accession>
<organism evidence="1">
    <name type="scientific">Clostridium paraputrificum</name>
    <dbReference type="NCBI Taxonomy" id="29363"/>
    <lineage>
        <taxon>Bacteria</taxon>
        <taxon>Bacillati</taxon>
        <taxon>Bacillota</taxon>
        <taxon>Clostridia</taxon>
        <taxon>Eubacteriales</taxon>
        <taxon>Clostridiaceae</taxon>
        <taxon>Clostridium</taxon>
    </lineage>
</organism>
<proteinExistence type="predicted"/>
<gene>
    <name evidence="1" type="ORF">CPLFYP93_01875</name>
</gene>